<accession>A0ABV1J3Y5</accession>
<dbReference type="Gene3D" id="3.10.105.10">
    <property type="entry name" value="Dipeptide-binding Protein, Domain 3"/>
    <property type="match status" value="1"/>
</dbReference>
<name>A0ABV1J3Y5_9FIRM</name>
<evidence type="ECO:0000256" key="4">
    <source>
        <dbReference type="ARBA" id="ARBA00022729"/>
    </source>
</evidence>
<keyword evidence="4 5" id="KW-0732">Signal</keyword>
<dbReference type="PIRSF" id="PIRSF002741">
    <property type="entry name" value="MppA"/>
    <property type="match status" value="1"/>
</dbReference>
<feature type="chain" id="PRO_5045924359" evidence="5">
    <location>
        <begin position="21"/>
        <end position="511"/>
    </location>
</feature>
<comment type="subcellular location">
    <subcellularLocation>
        <location evidence="1">Cell membrane</location>
        <topology evidence="1">Lipid-anchor</topology>
    </subcellularLocation>
</comment>
<comment type="similarity">
    <text evidence="2">Belongs to the bacterial solute-binding protein 5 family.</text>
</comment>
<dbReference type="SUPFAM" id="SSF53850">
    <property type="entry name" value="Periplasmic binding protein-like II"/>
    <property type="match status" value="1"/>
</dbReference>
<evidence type="ECO:0000256" key="1">
    <source>
        <dbReference type="ARBA" id="ARBA00004193"/>
    </source>
</evidence>
<dbReference type="InterPro" id="IPR000914">
    <property type="entry name" value="SBP_5_dom"/>
</dbReference>
<sequence>MKKKFVAVALAMTMLLTACGGGGGGAKTAEKDKDTLVIAQASDAESMDPTIQNSIYAENIIKQIYDPLVVRKPDGTMENRLAESIEQPDDVTYVIKLKEGVKFSNGEDFTSEDVAYTLNRVAQSDAYGYIFGQIDPNSYDTSDPHVIKFKLKAPDATFKAALSHPAASMVDKATTEKDPEALGTNPVGTGPFKLDDWKKLDNTALSYNENYWGEKPAFTKMVFRIIPEDANRVIELDSGQADIAMEVAPNDASKVEENEDLALYTKLDNSVHFIGLTVDRGIFKDPKAREAMTYALDMQAIIDAVYMGHGKIATGPVNPNIPYSVSDSIKPEKRDIEKAKALLKESGVKEGDTIKLYVHDQQDRKDMATIIQSQLAEVGLKVEINAMEWNAYMSALGKADHEHDMFIMSWSPSIVDPHYPLYATYATAKKGVGPNFMFYGNPELDALIEKGLRAPENERAAVYKEAQELVVKEHPAIFALYGEQIIGAQKYIKNFEPDPCGSNEFYHITFE</sequence>
<feature type="signal peptide" evidence="5">
    <location>
        <begin position="1"/>
        <end position="20"/>
    </location>
</feature>
<dbReference type="PANTHER" id="PTHR30290">
    <property type="entry name" value="PERIPLASMIC BINDING COMPONENT OF ABC TRANSPORTER"/>
    <property type="match status" value="1"/>
</dbReference>
<feature type="domain" description="Solute-binding protein family 5" evidence="6">
    <location>
        <begin position="77"/>
        <end position="429"/>
    </location>
</feature>
<gene>
    <name evidence="7" type="ORF">AAA081_01100</name>
</gene>
<keyword evidence="3" id="KW-0813">Transport</keyword>
<proteinExistence type="inferred from homology"/>
<dbReference type="EMBL" id="JBBNPS010000002">
    <property type="protein sequence ID" value="MEQ3352902.1"/>
    <property type="molecule type" value="Genomic_DNA"/>
</dbReference>
<dbReference type="InterPro" id="IPR030678">
    <property type="entry name" value="Peptide/Ni-bd"/>
</dbReference>
<evidence type="ECO:0000259" key="6">
    <source>
        <dbReference type="Pfam" id="PF00496"/>
    </source>
</evidence>
<reference evidence="7 8" key="1">
    <citation type="submission" date="2024-04" db="EMBL/GenBank/DDBJ databases">
        <title>Human intestinal bacterial collection.</title>
        <authorList>
            <person name="Pauvert C."/>
            <person name="Hitch T.C.A."/>
            <person name="Clavel T."/>
        </authorList>
    </citation>
    <scope>NUCLEOTIDE SEQUENCE [LARGE SCALE GENOMIC DNA]</scope>
    <source>
        <strain evidence="7 8">CLA-SR-H026</strain>
    </source>
</reference>
<evidence type="ECO:0000313" key="8">
    <source>
        <dbReference type="Proteomes" id="UP001481872"/>
    </source>
</evidence>
<evidence type="ECO:0000313" key="7">
    <source>
        <dbReference type="EMBL" id="MEQ3352902.1"/>
    </source>
</evidence>
<keyword evidence="8" id="KW-1185">Reference proteome</keyword>
<dbReference type="InterPro" id="IPR039424">
    <property type="entry name" value="SBP_5"/>
</dbReference>
<evidence type="ECO:0000256" key="3">
    <source>
        <dbReference type="ARBA" id="ARBA00022448"/>
    </source>
</evidence>
<dbReference type="PROSITE" id="PS51257">
    <property type="entry name" value="PROKAR_LIPOPROTEIN"/>
    <property type="match status" value="1"/>
</dbReference>
<dbReference type="Gene3D" id="3.90.76.10">
    <property type="entry name" value="Dipeptide-binding Protein, Domain 1"/>
    <property type="match status" value="1"/>
</dbReference>
<protein>
    <submittedName>
        <fullName evidence="7">ABC transporter substrate-binding protein</fullName>
    </submittedName>
</protein>
<dbReference type="Gene3D" id="3.40.190.10">
    <property type="entry name" value="Periplasmic binding protein-like II"/>
    <property type="match status" value="1"/>
</dbReference>
<dbReference type="Proteomes" id="UP001481872">
    <property type="component" value="Unassembled WGS sequence"/>
</dbReference>
<organism evidence="7 8">
    <name type="scientific">Aedoeadaptatus acetigenes</name>
    <dbReference type="NCBI Taxonomy" id="2981723"/>
    <lineage>
        <taxon>Bacteria</taxon>
        <taxon>Bacillati</taxon>
        <taxon>Bacillota</taxon>
        <taxon>Tissierellia</taxon>
        <taxon>Tissierellales</taxon>
        <taxon>Peptoniphilaceae</taxon>
        <taxon>Aedoeadaptatus</taxon>
    </lineage>
</organism>
<evidence type="ECO:0000256" key="5">
    <source>
        <dbReference type="SAM" id="SignalP"/>
    </source>
</evidence>
<dbReference type="InterPro" id="IPR023765">
    <property type="entry name" value="SBP_5_CS"/>
</dbReference>
<comment type="caution">
    <text evidence="7">The sequence shown here is derived from an EMBL/GenBank/DDBJ whole genome shotgun (WGS) entry which is preliminary data.</text>
</comment>
<evidence type="ECO:0000256" key="2">
    <source>
        <dbReference type="ARBA" id="ARBA00005695"/>
    </source>
</evidence>
<dbReference type="RefSeq" id="WP_349053305.1">
    <property type="nucleotide sequence ID" value="NZ_JBBNPS010000002.1"/>
</dbReference>
<dbReference type="Pfam" id="PF00496">
    <property type="entry name" value="SBP_bac_5"/>
    <property type="match status" value="1"/>
</dbReference>
<dbReference type="PANTHER" id="PTHR30290:SF9">
    <property type="entry name" value="OLIGOPEPTIDE-BINDING PROTEIN APPA"/>
    <property type="match status" value="1"/>
</dbReference>
<dbReference type="PROSITE" id="PS01040">
    <property type="entry name" value="SBP_BACTERIAL_5"/>
    <property type="match status" value="1"/>
</dbReference>